<sequence length="155" mass="17422">MIPFQETSKETQSILAVAEVASRSSLLPFSVSAMFSCIRVRLGFLQAQQLHSEQHAQQQAQHSAIPKQQVVTPLQNEAQISMSHIPERELAEFIQPRQPPPRDWLGLLYTSSESSISGWDTILLCCLKVDVEVRERSRVQMREADAIVAKLQEPG</sequence>
<reference evidence="1 2" key="1">
    <citation type="submission" date="2016-07" db="EMBL/GenBank/DDBJ databases">
        <title>Pervasive Adenine N6-methylation of Active Genes in Fungi.</title>
        <authorList>
            <consortium name="DOE Joint Genome Institute"/>
            <person name="Mondo S.J."/>
            <person name="Dannebaum R.O."/>
            <person name="Kuo R.C."/>
            <person name="Labutti K."/>
            <person name="Haridas S."/>
            <person name="Kuo A."/>
            <person name="Salamov A."/>
            <person name="Ahrendt S.R."/>
            <person name="Lipzen A."/>
            <person name="Sullivan W."/>
            <person name="Andreopoulos W.B."/>
            <person name="Clum A."/>
            <person name="Lindquist E."/>
            <person name="Daum C."/>
            <person name="Ramamoorthy G.K."/>
            <person name="Gryganskyi A."/>
            <person name="Culley D."/>
            <person name="Magnuson J.K."/>
            <person name="James T.Y."/>
            <person name="O'Malley M.A."/>
            <person name="Stajich J.E."/>
            <person name="Spatafora J.W."/>
            <person name="Visel A."/>
            <person name="Grigoriev I.V."/>
        </authorList>
    </citation>
    <scope>NUCLEOTIDE SEQUENCE [LARGE SCALE GENOMIC DNA]</scope>
    <source>
        <strain evidence="1 2">CBS 115471</strain>
    </source>
</reference>
<accession>A0A1Y1ZCC7</accession>
<gene>
    <name evidence="1" type="ORF">BCR34DRAFT_570301</name>
</gene>
<dbReference type="Proteomes" id="UP000193144">
    <property type="component" value="Unassembled WGS sequence"/>
</dbReference>
<dbReference type="AlphaFoldDB" id="A0A1Y1ZCC7"/>
<protein>
    <submittedName>
        <fullName evidence="1">Uncharacterized protein</fullName>
    </submittedName>
</protein>
<evidence type="ECO:0000313" key="1">
    <source>
        <dbReference type="EMBL" id="ORY07933.1"/>
    </source>
</evidence>
<comment type="caution">
    <text evidence="1">The sequence shown here is derived from an EMBL/GenBank/DDBJ whole genome shotgun (WGS) entry which is preliminary data.</text>
</comment>
<name>A0A1Y1ZCC7_9PLEO</name>
<organism evidence="1 2">
    <name type="scientific">Clohesyomyces aquaticus</name>
    <dbReference type="NCBI Taxonomy" id="1231657"/>
    <lineage>
        <taxon>Eukaryota</taxon>
        <taxon>Fungi</taxon>
        <taxon>Dikarya</taxon>
        <taxon>Ascomycota</taxon>
        <taxon>Pezizomycotina</taxon>
        <taxon>Dothideomycetes</taxon>
        <taxon>Pleosporomycetidae</taxon>
        <taxon>Pleosporales</taxon>
        <taxon>Lindgomycetaceae</taxon>
        <taxon>Clohesyomyces</taxon>
    </lineage>
</organism>
<keyword evidence="2" id="KW-1185">Reference proteome</keyword>
<dbReference type="EMBL" id="MCFA01000105">
    <property type="protein sequence ID" value="ORY07933.1"/>
    <property type="molecule type" value="Genomic_DNA"/>
</dbReference>
<proteinExistence type="predicted"/>
<evidence type="ECO:0000313" key="2">
    <source>
        <dbReference type="Proteomes" id="UP000193144"/>
    </source>
</evidence>